<feature type="region of interest" description="Disordered" evidence="1">
    <location>
        <begin position="617"/>
        <end position="636"/>
    </location>
</feature>
<keyword evidence="2" id="KW-0732">Signal</keyword>
<dbReference type="STRING" id="1480694.DC28_09480"/>
<dbReference type="RefSeq" id="WP_037547980.1">
    <property type="nucleotide sequence ID" value="NZ_JNUP01000065.1"/>
</dbReference>
<sequence length="693" mass="76602">MQRTYRRRGAFFCVLLSLALLVTLTACINPAGPDPGGEDDPGEDETVVPDELLGTWYKDFGTDLYQMGSETEPLEADAMILEVEQTQYQVVFFKETQQVYGIKGSYTLSGQNLVLAQTHEWDDQLFWQAEASSETVPISLESASLTMTPPEDSVEITLTKTVFSTEETLAGSWKTQDGSEALVLHADGTYAYTSDENGSETGTGWMVSGDTSGLFWNTTTSRDSGEGFVDVYIDYLTPYRISEGNLVLTYPGSGDTTFIPDTTTADDLAGSWITVFDQEPYTVEEGVTADAALFQFNGSDFELLFYNQTEQVFGSRGTASLMGVKIIISFTEAWNDQTYWQADTGSEWISYQTAEGALTIDGPGGELTLERQEPQSMETLSGVWANEGDMIQALVLSTQGDYEYYTDSFDFSPEKGTVSVLGDFILTTTLERWDAKLPGYEPMEISYLTPWALAAESMTLEYPDGPVVFSPSTPVVDLEDTQGVWLQDFGSAVYEFRDGEFAQVVAIEVADDEFERILYADTQQIDGNRGTLRILGEYLLITVTQSWSEELNWQDDAAIMLAAFDLEGSVLSFYEGESALNLTQTPFDRPSSWIGTWETQDQSMAFTLNADGTYTYTTTSPSSDDESGEPWSVSGTESGYFRNVTLQRDVDDQGWVSMERSYLTPYELGDGSVILSYPDGQGGTVSVPFMQPQ</sequence>
<dbReference type="Proteomes" id="UP000029692">
    <property type="component" value="Unassembled WGS sequence"/>
</dbReference>
<reference evidence="3 4" key="1">
    <citation type="submission" date="2014-05" db="EMBL/GenBank/DDBJ databases">
        <title>De novo Genome Sequence of Spirocheata sp.</title>
        <authorList>
            <person name="Shivani Y."/>
            <person name="Subhash Y."/>
            <person name="Tushar L."/>
            <person name="Sasikala C."/>
            <person name="Ramana C.V."/>
        </authorList>
    </citation>
    <scope>NUCLEOTIDE SEQUENCE [LARGE SCALE GENOMIC DNA]</scope>
    <source>
        <strain evidence="3 4">JC230</strain>
    </source>
</reference>
<organism evidence="3 4">
    <name type="scientific">Spirochaeta lutea</name>
    <dbReference type="NCBI Taxonomy" id="1480694"/>
    <lineage>
        <taxon>Bacteria</taxon>
        <taxon>Pseudomonadati</taxon>
        <taxon>Spirochaetota</taxon>
        <taxon>Spirochaetia</taxon>
        <taxon>Spirochaetales</taxon>
        <taxon>Spirochaetaceae</taxon>
        <taxon>Spirochaeta</taxon>
    </lineage>
</organism>
<feature type="signal peptide" evidence="2">
    <location>
        <begin position="1"/>
        <end position="31"/>
    </location>
</feature>
<evidence type="ECO:0000313" key="3">
    <source>
        <dbReference type="EMBL" id="KGE71525.1"/>
    </source>
</evidence>
<evidence type="ECO:0000256" key="1">
    <source>
        <dbReference type="SAM" id="MobiDB-lite"/>
    </source>
</evidence>
<dbReference type="EMBL" id="JNUP01000065">
    <property type="protein sequence ID" value="KGE71525.1"/>
    <property type="molecule type" value="Genomic_DNA"/>
</dbReference>
<keyword evidence="4" id="KW-1185">Reference proteome</keyword>
<accession>A0A098QUI9</accession>
<comment type="caution">
    <text evidence="3">The sequence shown here is derived from an EMBL/GenBank/DDBJ whole genome shotgun (WGS) entry which is preliminary data.</text>
</comment>
<dbReference type="PROSITE" id="PS51257">
    <property type="entry name" value="PROKAR_LIPOPROTEIN"/>
    <property type="match status" value="1"/>
</dbReference>
<feature type="chain" id="PRO_5001946566" description="Lipocalin-like domain-containing protein" evidence="2">
    <location>
        <begin position="32"/>
        <end position="693"/>
    </location>
</feature>
<gene>
    <name evidence="3" type="ORF">DC28_09480</name>
</gene>
<protein>
    <recommendedName>
        <fullName evidence="5">Lipocalin-like domain-containing protein</fullName>
    </recommendedName>
</protein>
<evidence type="ECO:0008006" key="5">
    <source>
        <dbReference type="Google" id="ProtNLM"/>
    </source>
</evidence>
<proteinExistence type="predicted"/>
<evidence type="ECO:0000313" key="4">
    <source>
        <dbReference type="Proteomes" id="UP000029692"/>
    </source>
</evidence>
<evidence type="ECO:0000256" key="2">
    <source>
        <dbReference type="SAM" id="SignalP"/>
    </source>
</evidence>
<name>A0A098QUI9_9SPIO</name>
<dbReference type="AlphaFoldDB" id="A0A098QUI9"/>